<evidence type="ECO:0000313" key="3">
    <source>
        <dbReference type="Proteomes" id="UP000604737"/>
    </source>
</evidence>
<protein>
    <submittedName>
        <fullName evidence="2">Short-chain dehydrogenase</fullName>
    </submittedName>
</protein>
<accession>A0ABQ3H1S1</accession>
<organism evidence="2 3">
    <name type="scientific">Jeongeupia chitinilytica</name>
    <dbReference type="NCBI Taxonomy" id="1041641"/>
    <lineage>
        <taxon>Bacteria</taxon>
        <taxon>Pseudomonadati</taxon>
        <taxon>Pseudomonadota</taxon>
        <taxon>Betaproteobacteria</taxon>
        <taxon>Neisseriales</taxon>
        <taxon>Chitinibacteraceae</taxon>
        <taxon>Jeongeupia</taxon>
    </lineage>
</organism>
<dbReference type="Pfam" id="PF00106">
    <property type="entry name" value="adh_short"/>
    <property type="match status" value="1"/>
</dbReference>
<dbReference type="EMBL" id="BMYO01000005">
    <property type="protein sequence ID" value="GHD63235.1"/>
    <property type="molecule type" value="Genomic_DNA"/>
</dbReference>
<dbReference type="InterPro" id="IPR036291">
    <property type="entry name" value="NAD(P)-bd_dom_sf"/>
</dbReference>
<dbReference type="Gene3D" id="3.40.50.720">
    <property type="entry name" value="NAD(P)-binding Rossmann-like Domain"/>
    <property type="match status" value="1"/>
</dbReference>
<comment type="caution">
    <text evidence="2">The sequence shown here is derived from an EMBL/GenBank/DDBJ whole genome shotgun (WGS) entry which is preliminary data.</text>
</comment>
<dbReference type="RefSeq" id="WP_189460429.1">
    <property type="nucleotide sequence ID" value="NZ_BMYO01000005.1"/>
</dbReference>
<dbReference type="PANTHER" id="PTHR45458:SF1">
    <property type="entry name" value="SHORT CHAIN DEHYDROGENASE"/>
    <property type="match status" value="1"/>
</dbReference>
<dbReference type="CDD" id="cd05325">
    <property type="entry name" value="carb_red_sniffer_like_SDR_c"/>
    <property type="match status" value="1"/>
</dbReference>
<dbReference type="InterPro" id="IPR002347">
    <property type="entry name" value="SDR_fam"/>
</dbReference>
<dbReference type="PRINTS" id="PR00080">
    <property type="entry name" value="SDRFAMILY"/>
</dbReference>
<reference evidence="3" key="1">
    <citation type="journal article" date="2019" name="Int. J. Syst. Evol. Microbiol.">
        <title>The Global Catalogue of Microorganisms (GCM) 10K type strain sequencing project: providing services to taxonomists for standard genome sequencing and annotation.</title>
        <authorList>
            <consortium name="The Broad Institute Genomics Platform"/>
            <consortium name="The Broad Institute Genome Sequencing Center for Infectious Disease"/>
            <person name="Wu L."/>
            <person name="Ma J."/>
        </authorList>
    </citation>
    <scope>NUCLEOTIDE SEQUENCE [LARGE SCALE GENOMIC DNA]</scope>
    <source>
        <strain evidence="3">KCTC 23701</strain>
    </source>
</reference>
<dbReference type="SUPFAM" id="SSF51735">
    <property type="entry name" value="NAD(P)-binding Rossmann-fold domains"/>
    <property type="match status" value="1"/>
</dbReference>
<evidence type="ECO:0000256" key="1">
    <source>
        <dbReference type="RuleBase" id="RU000363"/>
    </source>
</evidence>
<evidence type="ECO:0000313" key="2">
    <source>
        <dbReference type="EMBL" id="GHD63235.1"/>
    </source>
</evidence>
<dbReference type="PRINTS" id="PR00081">
    <property type="entry name" value="GDHRDH"/>
</dbReference>
<comment type="similarity">
    <text evidence="1">Belongs to the short-chain dehydrogenases/reductases (SDR) family.</text>
</comment>
<dbReference type="InterPro" id="IPR052184">
    <property type="entry name" value="SDR_enzymes"/>
</dbReference>
<proteinExistence type="inferred from homology"/>
<dbReference type="Proteomes" id="UP000604737">
    <property type="component" value="Unassembled WGS sequence"/>
</dbReference>
<gene>
    <name evidence="2" type="ORF">GCM10007350_20280</name>
</gene>
<dbReference type="PANTHER" id="PTHR45458">
    <property type="entry name" value="SHORT-CHAIN DEHYDROGENASE/REDUCTASE SDR"/>
    <property type="match status" value="1"/>
</dbReference>
<keyword evidence="3" id="KW-1185">Reference proteome</keyword>
<sequence length="224" mass="23220">MSKTLFITGASRGIGHEFVRQYLASGWRVVAGCRNPADLADLAATPALTVLQLDVTDWPAVAALPSSLGNTRIDLLINNAGIFGGVMQGLGGTDVGTWLNTLATNAIAPVKIVEALLPCLAPQAVIANISSRMGSMTDNGSGGDYHYRSAKAALNAATVSMARDLAGRHCCVALHPGWVRTAMGGDYALIDTATAVAGLQSVIAALQPADTGRFIAYDGRSIPW</sequence>
<name>A0ABQ3H1S1_9NEIS</name>